<dbReference type="InterPro" id="IPR033911">
    <property type="entry name" value="MetRS_core"/>
</dbReference>
<dbReference type="EC" id="6.1.1.10" evidence="2"/>
<evidence type="ECO:0000256" key="4">
    <source>
        <dbReference type="ARBA" id="ARBA00022741"/>
    </source>
</evidence>
<keyword evidence="12" id="KW-1185">Reference proteome</keyword>
<evidence type="ECO:0000259" key="10">
    <source>
        <dbReference type="Pfam" id="PF09334"/>
    </source>
</evidence>
<name>A0ABR1M427_9PEZI</name>
<dbReference type="InterPro" id="IPR014729">
    <property type="entry name" value="Rossmann-like_a/b/a_fold"/>
</dbReference>
<keyword evidence="7 8" id="KW-0030">Aminoacyl-tRNA synthetase</keyword>
<evidence type="ECO:0000256" key="5">
    <source>
        <dbReference type="ARBA" id="ARBA00022840"/>
    </source>
</evidence>
<comment type="similarity">
    <text evidence="1 8">Belongs to the class-I aminoacyl-tRNA synthetase family.</text>
</comment>
<proteinExistence type="inferred from homology"/>
<feature type="region of interest" description="Disordered" evidence="9">
    <location>
        <begin position="297"/>
        <end position="333"/>
    </location>
</feature>
<dbReference type="PRINTS" id="PR01041">
    <property type="entry name" value="TRNASYNTHMET"/>
</dbReference>
<comment type="caution">
    <text evidence="11">The sequence shown here is derived from an EMBL/GenBank/DDBJ whole genome shotgun (WGS) entry which is preliminary data.</text>
</comment>
<dbReference type="SUPFAM" id="SSF52374">
    <property type="entry name" value="Nucleotidylyl transferase"/>
    <property type="match status" value="1"/>
</dbReference>
<evidence type="ECO:0000313" key="11">
    <source>
        <dbReference type="EMBL" id="KAK7542319.1"/>
    </source>
</evidence>
<protein>
    <recommendedName>
        <fullName evidence="2">methionine--tRNA ligase</fullName>
        <ecNumber evidence="2">6.1.1.10</ecNumber>
    </recommendedName>
</protein>
<evidence type="ECO:0000256" key="1">
    <source>
        <dbReference type="ARBA" id="ARBA00005594"/>
    </source>
</evidence>
<dbReference type="InterPro" id="IPR009080">
    <property type="entry name" value="tRNAsynth_Ia_anticodon-bd"/>
</dbReference>
<dbReference type="SUPFAM" id="SSF47323">
    <property type="entry name" value="Anticodon-binding domain of a subclass of class I aminoacyl-tRNA synthetases"/>
    <property type="match status" value="1"/>
</dbReference>
<dbReference type="Proteomes" id="UP001360953">
    <property type="component" value="Unassembled WGS sequence"/>
</dbReference>
<reference evidence="11 12" key="1">
    <citation type="submission" date="2024-04" db="EMBL/GenBank/DDBJ databases">
        <title>Phyllosticta paracitricarpa is synonymous to the EU quarantine fungus P. citricarpa based on phylogenomic analyses.</title>
        <authorList>
            <consortium name="Lawrence Berkeley National Laboratory"/>
            <person name="Van ingen-buijs V.A."/>
            <person name="Van westerhoven A.C."/>
            <person name="Haridas S."/>
            <person name="Skiadas P."/>
            <person name="Martin F."/>
            <person name="Groenewald J.Z."/>
            <person name="Crous P.W."/>
            <person name="Seidl M.F."/>
        </authorList>
    </citation>
    <scope>NUCLEOTIDE SEQUENCE [LARGE SCALE GENOMIC DNA]</scope>
    <source>
        <strain evidence="11 12">CPC 17464</strain>
    </source>
</reference>
<dbReference type="EMBL" id="JBBPEH010000002">
    <property type="protein sequence ID" value="KAK7542319.1"/>
    <property type="molecule type" value="Genomic_DNA"/>
</dbReference>
<dbReference type="Pfam" id="PF09334">
    <property type="entry name" value="tRNA-synt_1g"/>
    <property type="match status" value="2"/>
</dbReference>
<evidence type="ECO:0000256" key="8">
    <source>
        <dbReference type="RuleBase" id="RU363039"/>
    </source>
</evidence>
<dbReference type="RefSeq" id="XP_066658612.1">
    <property type="nucleotide sequence ID" value="XM_066799110.1"/>
</dbReference>
<keyword evidence="3 8" id="KW-0436">Ligase</keyword>
<evidence type="ECO:0000256" key="9">
    <source>
        <dbReference type="SAM" id="MobiDB-lite"/>
    </source>
</evidence>
<evidence type="ECO:0000256" key="7">
    <source>
        <dbReference type="ARBA" id="ARBA00023146"/>
    </source>
</evidence>
<accession>A0ABR1M427</accession>
<feature type="domain" description="Methionyl/Leucyl tRNA synthetase" evidence="10">
    <location>
        <begin position="47"/>
        <end position="291"/>
    </location>
</feature>
<organism evidence="11 12">
    <name type="scientific">Phyllosticta citribraziliensis</name>
    <dbReference type="NCBI Taxonomy" id="989973"/>
    <lineage>
        <taxon>Eukaryota</taxon>
        <taxon>Fungi</taxon>
        <taxon>Dikarya</taxon>
        <taxon>Ascomycota</taxon>
        <taxon>Pezizomycotina</taxon>
        <taxon>Dothideomycetes</taxon>
        <taxon>Dothideomycetes incertae sedis</taxon>
        <taxon>Botryosphaeriales</taxon>
        <taxon>Phyllostictaceae</taxon>
        <taxon>Phyllosticta</taxon>
    </lineage>
</organism>
<dbReference type="PANTHER" id="PTHR43326:SF1">
    <property type="entry name" value="METHIONINE--TRNA LIGASE, MITOCHONDRIAL"/>
    <property type="match status" value="1"/>
</dbReference>
<keyword evidence="4 8" id="KW-0547">Nucleotide-binding</keyword>
<feature type="domain" description="Methionyl/Leucyl tRNA synthetase" evidence="10">
    <location>
        <begin position="360"/>
        <end position="465"/>
    </location>
</feature>
<dbReference type="PANTHER" id="PTHR43326">
    <property type="entry name" value="METHIONYL-TRNA SYNTHETASE"/>
    <property type="match status" value="1"/>
</dbReference>
<dbReference type="CDD" id="cd00814">
    <property type="entry name" value="MetRS_core"/>
    <property type="match status" value="1"/>
</dbReference>
<dbReference type="GeneID" id="92032016"/>
<feature type="compositionally biased region" description="Basic and acidic residues" evidence="9">
    <location>
        <begin position="322"/>
        <end position="331"/>
    </location>
</feature>
<evidence type="ECO:0000256" key="6">
    <source>
        <dbReference type="ARBA" id="ARBA00022917"/>
    </source>
</evidence>
<evidence type="ECO:0000256" key="3">
    <source>
        <dbReference type="ARBA" id="ARBA00022598"/>
    </source>
</evidence>
<dbReference type="InterPro" id="IPR023457">
    <property type="entry name" value="Met-tRNA_synth_2"/>
</dbReference>
<sequence>MRSLFSSATKRKVLIDRSAWVCKQCILRSQLRRSFATATAVSDEKKYFITTPIFYVNAAPHVGHLYTMVLADILKRWQVLRGKNALLCTGTDEHGLKVQQAATKAGMPGQLFCDKGAEVFKNLAARGHISNDHFVRTTDQQHKDGVKFAWEVLEKRGYIYLSKHEGWYSISDETFYPASQVHLIIDPATGKKVMASKETGKEVEWTTETNYHFQLSAFRDKLLDFYRENPEWIVPRFRMDEVVQSVTEGLSDLSISRPGSRLRWAIPVPTDDQQRIYVWLDALLNYATTIGFPWAPDSETSNVPPVEPGQGDANNPTEVTEDATKTQKEDEAALNNSGDNLVDLYRGSSEMTSSGWPPDCHVIGKDIMRFHCVYWPAFCMALGLPLPRRILATSHWIMGKQKMSKSLGNVVNPFSVLERFGPDAMRFYLAHDGGINNDSNYSNHYVIAHYRKSLQNGMGNLTQRITRGRGFDLRRAVVSSEQNKPKEKGRENQQAARRHWKMLESVANDVDAKMQQYDVSGALRTTMEAIYETNRYLQEAAPWTFVIKEKPVVDSGTEMPEVAIVKDRNLPHVDRTIYNCAETLRITGILLQPYMPAKMKTLLDLLGVAEDRRTLHDARPGADKDYGVPKIDPLKVMLFPKIVET</sequence>
<evidence type="ECO:0000313" key="12">
    <source>
        <dbReference type="Proteomes" id="UP001360953"/>
    </source>
</evidence>
<evidence type="ECO:0000256" key="2">
    <source>
        <dbReference type="ARBA" id="ARBA00012838"/>
    </source>
</evidence>
<keyword evidence="6 8" id="KW-0648">Protein biosynthesis</keyword>
<gene>
    <name evidence="11" type="ORF">J3D65DRAFT_613368</name>
</gene>
<keyword evidence="5 8" id="KW-0067">ATP-binding</keyword>
<dbReference type="InterPro" id="IPR015413">
    <property type="entry name" value="Methionyl/Leucyl_tRNA_Synth"/>
</dbReference>
<dbReference type="Gene3D" id="3.40.50.620">
    <property type="entry name" value="HUPs"/>
    <property type="match status" value="2"/>
</dbReference>
<dbReference type="Gene3D" id="1.10.730.10">
    <property type="entry name" value="Isoleucyl-tRNA Synthetase, Domain 1"/>
    <property type="match status" value="1"/>
</dbReference>